<evidence type="ECO:0000313" key="4">
    <source>
        <dbReference type="Proteomes" id="UP000030680"/>
    </source>
</evidence>
<dbReference type="SUPFAM" id="SSF81606">
    <property type="entry name" value="PP2C-like"/>
    <property type="match status" value="1"/>
</dbReference>
<dbReference type="RefSeq" id="XP_005704755.1">
    <property type="nucleotide sequence ID" value="XM_005704698.1"/>
</dbReference>
<dbReference type="KEGG" id="gsl:Gasu_42380"/>
<comment type="catalytic activity">
    <reaction evidence="1">
        <text>O-phospho-L-seryl-[protein] + H2O = L-seryl-[protein] + phosphate</text>
        <dbReference type="Rhea" id="RHEA:20629"/>
        <dbReference type="Rhea" id="RHEA-COMP:9863"/>
        <dbReference type="Rhea" id="RHEA-COMP:11604"/>
        <dbReference type="ChEBI" id="CHEBI:15377"/>
        <dbReference type="ChEBI" id="CHEBI:29999"/>
        <dbReference type="ChEBI" id="CHEBI:43474"/>
        <dbReference type="ChEBI" id="CHEBI:83421"/>
        <dbReference type="EC" id="3.1.3.16"/>
    </reaction>
</comment>
<comment type="cofactor">
    <cofactor evidence="1">
        <name>Mn(2+)</name>
        <dbReference type="ChEBI" id="CHEBI:29035"/>
    </cofactor>
</comment>
<dbReference type="PANTHER" id="PTHR12320">
    <property type="entry name" value="PROTEIN PHOSPHATASE 2C"/>
    <property type="match status" value="1"/>
</dbReference>
<dbReference type="InterPro" id="IPR036457">
    <property type="entry name" value="PPM-type-like_dom_sf"/>
</dbReference>
<name>M2WW57_GALSU</name>
<dbReference type="SMART" id="SM00331">
    <property type="entry name" value="PP2C_SIG"/>
    <property type="match status" value="1"/>
</dbReference>
<dbReference type="GO" id="GO:0046872">
    <property type="term" value="F:metal ion binding"/>
    <property type="evidence" value="ECO:0007669"/>
    <property type="project" value="UniProtKB-UniRule"/>
</dbReference>
<reference evidence="4" key="1">
    <citation type="journal article" date="2013" name="Science">
        <title>Gene transfer from bacteria and archaea facilitated evolution of an extremophilic eukaryote.</title>
        <authorList>
            <person name="Schonknecht G."/>
            <person name="Chen W.H."/>
            <person name="Ternes C.M."/>
            <person name="Barbier G.G."/>
            <person name="Shrestha R.P."/>
            <person name="Stanke M."/>
            <person name="Brautigam A."/>
            <person name="Baker B.J."/>
            <person name="Banfield J.F."/>
            <person name="Garavito R.M."/>
            <person name="Carr K."/>
            <person name="Wilkerson C."/>
            <person name="Rensing S.A."/>
            <person name="Gagneul D."/>
            <person name="Dickenson N.E."/>
            <person name="Oesterhelt C."/>
            <person name="Lercher M.J."/>
            <person name="Weber A.P."/>
        </authorList>
    </citation>
    <scope>NUCLEOTIDE SEQUENCE [LARGE SCALE GENOMIC DNA]</scope>
    <source>
        <strain evidence="4">074W</strain>
    </source>
</reference>
<dbReference type="Gramene" id="EME28235">
    <property type="protein sequence ID" value="EME28235"/>
    <property type="gene ID" value="Gasu_42380"/>
</dbReference>
<dbReference type="EMBL" id="KB454522">
    <property type="protein sequence ID" value="EME28235.1"/>
    <property type="molecule type" value="Genomic_DNA"/>
</dbReference>
<dbReference type="InterPro" id="IPR001932">
    <property type="entry name" value="PPM-type_phosphatase-like_dom"/>
</dbReference>
<dbReference type="PANTHER" id="PTHR12320:SF1">
    <property type="entry name" value="PROTEIN PHOSPHATASE PTC7 HOMOLOG"/>
    <property type="match status" value="1"/>
</dbReference>
<dbReference type="STRING" id="130081.M2WW57"/>
<dbReference type="Gene3D" id="3.60.40.10">
    <property type="entry name" value="PPM-type phosphatase domain"/>
    <property type="match status" value="1"/>
</dbReference>
<evidence type="ECO:0000256" key="1">
    <source>
        <dbReference type="RuleBase" id="RU366020"/>
    </source>
</evidence>
<keyword evidence="1" id="KW-0479">Metal-binding</keyword>
<dbReference type="SMART" id="SM00332">
    <property type="entry name" value="PP2Cc"/>
    <property type="match status" value="1"/>
</dbReference>
<feature type="domain" description="PPM-type phosphatase" evidence="2">
    <location>
        <begin position="41"/>
        <end position="279"/>
    </location>
</feature>
<keyword evidence="4" id="KW-1185">Reference proteome</keyword>
<dbReference type="InterPro" id="IPR039123">
    <property type="entry name" value="PPTC7"/>
</dbReference>
<keyword evidence="1" id="KW-0378">Hydrolase</keyword>
<dbReference type="eggNOG" id="KOG1379">
    <property type="taxonomic scope" value="Eukaryota"/>
</dbReference>
<organism evidence="3 4">
    <name type="scientific">Galdieria sulphuraria</name>
    <name type="common">Red alga</name>
    <dbReference type="NCBI Taxonomy" id="130081"/>
    <lineage>
        <taxon>Eukaryota</taxon>
        <taxon>Rhodophyta</taxon>
        <taxon>Bangiophyceae</taxon>
        <taxon>Galdieriales</taxon>
        <taxon>Galdieriaceae</taxon>
        <taxon>Galdieria</taxon>
    </lineage>
</organism>
<dbReference type="OMA" id="ANTIAWM"/>
<dbReference type="AlphaFoldDB" id="M2WW57"/>
<keyword evidence="1" id="KW-0460">Magnesium</keyword>
<dbReference type="EC" id="3.1.3.16" evidence="1"/>
<dbReference type="GO" id="GO:0004722">
    <property type="term" value="F:protein serine/threonine phosphatase activity"/>
    <property type="evidence" value="ECO:0007669"/>
    <property type="project" value="UniProtKB-EC"/>
</dbReference>
<comment type="cofactor">
    <cofactor evidence="1">
        <name>Mg(2+)</name>
        <dbReference type="ChEBI" id="CHEBI:18420"/>
    </cofactor>
</comment>
<protein>
    <recommendedName>
        <fullName evidence="1">Protein phosphatase</fullName>
        <ecNumber evidence="1">3.1.3.16</ecNumber>
    </recommendedName>
</protein>
<gene>
    <name evidence="3" type="ORF">Gasu_42380</name>
</gene>
<sequence>MQCSRLGLSIMKPKPMGWIVRHYNKQKEDIVKIVSRCIHLHWGAAGLPHPDKLGSGKGEDAYFVEENAAGVFDGVGGWEAKGVDPSLYANELANKTAELRKVRIKGSCQIVDALEYAAQSTTFMGSSTATVVAYCEEKDSLIGLNLGDSGFLQVRKGSVLFRTTEQQHFFNCPFQLGTGSRNRVQDGEFIDLRIEVGDWLILGTDGLFDNMKTEEILELIGCYDENVDPPLLAHRLAQTAMEFSMDENKTSPFAENANEAGFIYLGGKRDDITVLVGKVVK</sequence>
<evidence type="ECO:0000313" key="3">
    <source>
        <dbReference type="EMBL" id="EME28235.1"/>
    </source>
</evidence>
<dbReference type="PROSITE" id="PS51746">
    <property type="entry name" value="PPM_2"/>
    <property type="match status" value="1"/>
</dbReference>
<keyword evidence="1" id="KW-0904">Protein phosphatase</keyword>
<comment type="similarity">
    <text evidence="1">Belongs to the PP2C family.</text>
</comment>
<evidence type="ECO:0000259" key="2">
    <source>
        <dbReference type="PROSITE" id="PS51746"/>
    </source>
</evidence>
<keyword evidence="1" id="KW-0464">Manganese</keyword>
<dbReference type="GeneID" id="17087090"/>
<proteinExistence type="inferred from homology"/>
<accession>M2WW57</accession>
<comment type="catalytic activity">
    <reaction evidence="1">
        <text>O-phospho-L-threonyl-[protein] + H2O = L-threonyl-[protein] + phosphate</text>
        <dbReference type="Rhea" id="RHEA:47004"/>
        <dbReference type="Rhea" id="RHEA-COMP:11060"/>
        <dbReference type="Rhea" id="RHEA-COMP:11605"/>
        <dbReference type="ChEBI" id="CHEBI:15377"/>
        <dbReference type="ChEBI" id="CHEBI:30013"/>
        <dbReference type="ChEBI" id="CHEBI:43474"/>
        <dbReference type="ChEBI" id="CHEBI:61977"/>
        <dbReference type="EC" id="3.1.3.16"/>
    </reaction>
</comment>
<dbReference type="Proteomes" id="UP000030680">
    <property type="component" value="Unassembled WGS sequence"/>
</dbReference>
<dbReference type="OrthoDB" id="60843at2759"/>